<dbReference type="Proteomes" id="UP000683213">
    <property type="component" value="Unassembled WGS sequence"/>
</dbReference>
<feature type="region of interest" description="Disordered" evidence="1">
    <location>
        <begin position="31"/>
        <end position="58"/>
    </location>
</feature>
<keyword evidence="2" id="KW-0472">Membrane</keyword>
<evidence type="ECO:0000313" key="4">
    <source>
        <dbReference type="Proteomes" id="UP000683213"/>
    </source>
</evidence>
<feature type="transmembrane region" description="Helical" evidence="2">
    <location>
        <begin position="136"/>
        <end position="159"/>
    </location>
</feature>
<evidence type="ECO:0000256" key="2">
    <source>
        <dbReference type="SAM" id="Phobius"/>
    </source>
</evidence>
<accession>A0A8T4L6N9</accession>
<reference evidence="3" key="1">
    <citation type="submission" date="2021-03" db="EMBL/GenBank/DDBJ databases">
        <authorList>
            <person name="Jaffe A."/>
        </authorList>
    </citation>
    <scope>NUCLEOTIDE SEQUENCE</scope>
    <source>
        <strain evidence="3">RIFCSPHIGHO2_01_FULL_GW2011_AR10_43_9</strain>
    </source>
</reference>
<feature type="region of interest" description="Disordered" evidence="1">
    <location>
        <begin position="207"/>
        <end position="257"/>
    </location>
</feature>
<protein>
    <submittedName>
        <fullName evidence="3">Uncharacterized protein</fullName>
    </submittedName>
</protein>
<gene>
    <name evidence="3" type="ORF">J4224_02460</name>
</gene>
<name>A0A8T4L6N9_9ARCH</name>
<keyword evidence="2" id="KW-0812">Transmembrane</keyword>
<evidence type="ECO:0000256" key="1">
    <source>
        <dbReference type="SAM" id="MobiDB-lite"/>
    </source>
</evidence>
<organism evidence="3 4">
    <name type="scientific">Candidatus Iainarchaeum sp</name>
    <dbReference type="NCBI Taxonomy" id="3101447"/>
    <lineage>
        <taxon>Archaea</taxon>
        <taxon>Candidatus Iainarchaeota</taxon>
        <taxon>Candidatus Iainarchaeia</taxon>
        <taxon>Candidatus Iainarchaeales</taxon>
        <taxon>Candidatus Iainarchaeaceae</taxon>
        <taxon>Candidatus Iainarchaeum</taxon>
    </lineage>
</organism>
<feature type="compositionally biased region" description="Polar residues" evidence="1">
    <location>
        <begin position="38"/>
        <end position="58"/>
    </location>
</feature>
<comment type="caution">
    <text evidence="3">The sequence shown here is derived from an EMBL/GenBank/DDBJ whole genome shotgun (WGS) entry which is preliminary data.</text>
</comment>
<dbReference type="EMBL" id="JAGVWF010000032">
    <property type="protein sequence ID" value="MBS3059265.1"/>
    <property type="molecule type" value="Genomic_DNA"/>
</dbReference>
<proteinExistence type="predicted"/>
<keyword evidence="2" id="KW-1133">Transmembrane helix</keyword>
<evidence type="ECO:0000313" key="3">
    <source>
        <dbReference type="EMBL" id="MBS3059265.1"/>
    </source>
</evidence>
<feature type="compositionally biased region" description="Basic and acidic residues" evidence="1">
    <location>
        <begin position="223"/>
        <end position="248"/>
    </location>
</feature>
<dbReference type="AlphaFoldDB" id="A0A8T4L6N9"/>
<reference evidence="3" key="2">
    <citation type="submission" date="2021-05" db="EMBL/GenBank/DDBJ databases">
        <title>Protein family content uncovers lineage relationships and bacterial pathway maintenance mechanisms in DPANN archaea.</title>
        <authorList>
            <person name="Castelle C.J."/>
            <person name="Meheust R."/>
            <person name="Jaffe A.L."/>
            <person name="Seitz K."/>
            <person name="Gong X."/>
            <person name="Baker B.J."/>
            <person name="Banfield J.F."/>
        </authorList>
    </citation>
    <scope>NUCLEOTIDE SEQUENCE</scope>
    <source>
        <strain evidence="3">RIFCSPHIGHO2_01_FULL_GW2011_AR10_43_9</strain>
    </source>
</reference>
<sequence>MKGNDLKAHSILLACLLVLFASFAFAQSAYDEPDEPVNQPSGNTPPATSNSRPANSQPVAEIVDDSVDISRETVAPADESDENIEGNELNSGTVLEELKTETEPQSDENLFFPLAILSGFRFEDFSWDKIRVNPQIIVLMLGVFLTAIFVVIVAVLVFFAKIGVLPKMKAGLSNFSFPTKDSSSFSSPILGKDAVIEAKEVKPALKAKQAEEKALQPSLPEQQPKKIDSMPEEKTGAKPSEKQERKNWLDGLIGLRE</sequence>